<organism evidence="1">
    <name type="scientific">marine sediment metagenome</name>
    <dbReference type="NCBI Taxonomy" id="412755"/>
    <lineage>
        <taxon>unclassified sequences</taxon>
        <taxon>metagenomes</taxon>
        <taxon>ecological metagenomes</taxon>
    </lineage>
</organism>
<dbReference type="EMBL" id="LAZR01065225">
    <property type="protein sequence ID" value="KKK55976.1"/>
    <property type="molecule type" value="Genomic_DNA"/>
</dbReference>
<sequence length="351" mass="35461">ASNFTITGAADLTLSSTAGSVIVNGEEAVADAIQITSVAGGVDWNTALQSNIDSSQAAADAIRILASNAAGGIDIDAGTTGIAVDSTGAISLQAATASDFTVTGAADLTLSTISGSVIVNGGEAVEDAILLDASDIAGGITLQTGGGDITIAATVKEVTSEFTTRSGDFITFEMSPLGQSNLDTGVVPTGANGDLNLLSFQEGMIMEQFIIGTQTIIVPRAAALGLLSSLDLTAADGWELNYGAARANSRHSFTIGTSAAFFMELRFTLADVSGCEPFYFGFRITQANNAAFGNYTDFVGYGVNNLVAGGDCVIGTRLNGGGINSTDTNDAFGDTTTHTLQVLVAADGTTT</sequence>
<accession>A0A0F8Z784</accession>
<dbReference type="AlphaFoldDB" id="A0A0F8Z784"/>
<protein>
    <submittedName>
        <fullName evidence="1">Uncharacterized protein</fullName>
    </submittedName>
</protein>
<feature type="non-terminal residue" evidence="1">
    <location>
        <position position="351"/>
    </location>
</feature>
<gene>
    <name evidence="1" type="ORF">LCGC14_3069160</name>
</gene>
<name>A0A0F8Z784_9ZZZZ</name>
<reference evidence="1" key="1">
    <citation type="journal article" date="2015" name="Nature">
        <title>Complex archaea that bridge the gap between prokaryotes and eukaryotes.</title>
        <authorList>
            <person name="Spang A."/>
            <person name="Saw J.H."/>
            <person name="Jorgensen S.L."/>
            <person name="Zaremba-Niedzwiedzka K."/>
            <person name="Martijn J."/>
            <person name="Lind A.E."/>
            <person name="van Eijk R."/>
            <person name="Schleper C."/>
            <person name="Guy L."/>
            <person name="Ettema T.J."/>
        </authorList>
    </citation>
    <scope>NUCLEOTIDE SEQUENCE</scope>
</reference>
<feature type="non-terminal residue" evidence="1">
    <location>
        <position position="1"/>
    </location>
</feature>
<proteinExistence type="predicted"/>
<evidence type="ECO:0000313" key="1">
    <source>
        <dbReference type="EMBL" id="KKK55976.1"/>
    </source>
</evidence>
<comment type="caution">
    <text evidence="1">The sequence shown here is derived from an EMBL/GenBank/DDBJ whole genome shotgun (WGS) entry which is preliminary data.</text>
</comment>